<feature type="active site" description="Nucleophile" evidence="7">
    <location>
        <position position="415"/>
    </location>
</feature>
<reference evidence="10 11" key="1">
    <citation type="submission" date="2018-10" db="EMBL/GenBank/DDBJ databases">
        <title>Genomic Encyclopedia of Type Strains, Phase IV (KMG-IV): sequencing the most valuable type-strain genomes for metagenomic binning, comparative biology and taxonomic classification.</title>
        <authorList>
            <person name="Goeker M."/>
        </authorList>
    </citation>
    <scope>NUCLEOTIDE SEQUENCE [LARGE SCALE GENOMIC DNA]</scope>
    <source>
        <strain evidence="10 11">DSM 22228</strain>
    </source>
</reference>
<evidence type="ECO:0000256" key="7">
    <source>
        <dbReference type="PIRSR" id="PIRSR001217-1"/>
    </source>
</evidence>
<evidence type="ECO:0000259" key="9">
    <source>
        <dbReference type="Pfam" id="PF01343"/>
    </source>
</evidence>
<dbReference type="InterPro" id="IPR047272">
    <property type="entry name" value="S49_SppA_C"/>
</dbReference>
<dbReference type="InterPro" id="IPR004635">
    <property type="entry name" value="Pept_S49_SppA"/>
</dbReference>
<dbReference type="PANTHER" id="PTHR33209">
    <property type="entry name" value="PROTEASE 4"/>
    <property type="match status" value="1"/>
</dbReference>
<evidence type="ECO:0000313" key="11">
    <source>
        <dbReference type="Proteomes" id="UP000278542"/>
    </source>
</evidence>
<proteinExistence type="inferred from homology"/>
<comment type="subcellular location">
    <subcellularLocation>
        <location evidence="1">Membrane</location>
    </subcellularLocation>
</comment>
<gene>
    <name evidence="10" type="ORF">DES39_0323</name>
</gene>
<evidence type="ECO:0000256" key="3">
    <source>
        <dbReference type="ARBA" id="ARBA00022670"/>
    </source>
</evidence>
<dbReference type="InterPro" id="IPR029045">
    <property type="entry name" value="ClpP/crotonase-like_dom_sf"/>
</dbReference>
<comment type="similarity">
    <text evidence="2">Belongs to the peptidase S49 family.</text>
</comment>
<dbReference type="PANTHER" id="PTHR33209:SF1">
    <property type="entry name" value="PEPTIDASE S49 DOMAIN-CONTAINING PROTEIN"/>
    <property type="match status" value="1"/>
</dbReference>
<dbReference type="CDD" id="cd07023">
    <property type="entry name" value="S49_Sppa_N_C"/>
    <property type="match status" value="1"/>
</dbReference>
<evidence type="ECO:0000256" key="5">
    <source>
        <dbReference type="ARBA" id="ARBA00022825"/>
    </source>
</evidence>
<feature type="domain" description="Peptidase S49" evidence="9">
    <location>
        <begin position="398"/>
        <end position="548"/>
    </location>
</feature>
<dbReference type="Pfam" id="PF01343">
    <property type="entry name" value="Peptidase_S49"/>
    <property type="match status" value="2"/>
</dbReference>
<protein>
    <submittedName>
        <fullName evidence="10">Protease-4</fullName>
    </submittedName>
</protein>
<accession>A0A495RIC8</accession>
<dbReference type="InterPro" id="IPR047217">
    <property type="entry name" value="S49_SppA_67K_type_N"/>
</dbReference>
<dbReference type="AlphaFoldDB" id="A0A495RIC8"/>
<evidence type="ECO:0000256" key="2">
    <source>
        <dbReference type="ARBA" id="ARBA00008683"/>
    </source>
</evidence>
<dbReference type="GO" id="GO:0016020">
    <property type="term" value="C:membrane"/>
    <property type="evidence" value="ECO:0007669"/>
    <property type="project" value="UniProtKB-SubCell"/>
</dbReference>
<dbReference type="NCBIfam" id="TIGR00706">
    <property type="entry name" value="SppA_dom"/>
    <property type="match status" value="1"/>
</dbReference>
<name>A0A495RIC8_9GAMM</name>
<keyword evidence="5" id="KW-0720">Serine protease</keyword>
<dbReference type="OrthoDB" id="9764363at2"/>
<organism evidence="10 11">
    <name type="scientific">Orbus hercynius</name>
    <dbReference type="NCBI Taxonomy" id="593135"/>
    <lineage>
        <taxon>Bacteria</taxon>
        <taxon>Pseudomonadati</taxon>
        <taxon>Pseudomonadota</taxon>
        <taxon>Gammaproteobacteria</taxon>
        <taxon>Orbales</taxon>
        <taxon>Orbaceae</taxon>
        <taxon>Orbus</taxon>
    </lineage>
</organism>
<dbReference type="Gene3D" id="3.90.226.10">
    <property type="entry name" value="2-enoyl-CoA Hydratase, Chain A, domain 1"/>
    <property type="match status" value="3"/>
</dbReference>
<keyword evidence="8" id="KW-0812">Transmembrane</keyword>
<feature type="transmembrane region" description="Helical" evidence="8">
    <location>
        <begin position="24"/>
        <end position="44"/>
    </location>
</feature>
<keyword evidence="8" id="KW-1133">Transmembrane helix</keyword>
<dbReference type="SUPFAM" id="SSF52096">
    <property type="entry name" value="ClpP/crotonase"/>
    <property type="match status" value="2"/>
</dbReference>
<evidence type="ECO:0000256" key="6">
    <source>
        <dbReference type="ARBA" id="ARBA00023136"/>
    </source>
</evidence>
<dbReference type="GO" id="GO:0006465">
    <property type="term" value="P:signal peptide processing"/>
    <property type="evidence" value="ECO:0007669"/>
    <property type="project" value="InterPro"/>
</dbReference>
<keyword evidence="3 10" id="KW-0645">Protease</keyword>
<dbReference type="Proteomes" id="UP000278542">
    <property type="component" value="Unassembled WGS sequence"/>
</dbReference>
<comment type="caution">
    <text evidence="10">The sequence shown here is derived from an EMBL/GenBank/DDBJ whole genome shotgun (WGS) entry which is preliminary data.</text>
</comment>
<feature type="active site" description="Proton donor/acceptor" evidence="7">
    <location>
        <position position="209"/>
    </location>
</feature>
<evidence type="ECO:0000313" key="10">
    <source>
        <dbReference type="EMBL" id="RKS87109.1"/>
    </source>
</evidence>
<dbReference type="InterPro" id="IPR004634">
    <property type="entry name" value="Pept_S49_pIV"/>
</dbReference>
<keyword evidence="11" id="KW-1185">Reference proteome</keyword>
<sequence length="619" mass="68507">MYFWRSMGKILKGIWKILNITREVILNLIFIILILSVVSIIGLVSDPDGINNTPQSGVLVLDLEGVIVDSTPYKQDFYKLSKKMNNNKPDLKLQNSLFELTQKIDQATNDPNITGMILKLDNFVGGDLPNLQYVTEYLKKFKNAGKPIYAVGSNFDQKQYYLASIADKIYLINQGSVSLYGFATNNFYFKSLLDNLKVNTHVFRVGTYKSAVEPFLRDDMSPAAKENTTRWLSTMWRNYLNDIAQNRDEEADNLSPAPNIMLSRLKAVSGNISEYALENGIVDNVVSSHQADQLLNKAFDAAPELSIYDYRLNPTKMSSSAEQRGEMDMATPLIGVVFIDGTIATGQSANNVAGSDSIVKQLQELGKNKNIRAVVLRINSPGGGVYASEAIRSEIAALRQQDIPVVVSMGGMAASGGYWIATQSDYIIANPNTLTGSIGIFGIIPTFENTLAQVGIYTDGVATSPLASMNIAQNLSPEANDLIQMNIEYGYDNFISLVAESRNMTYEDVDKIAQGQVWLGEEAKELGLVDELGDFDDAVTKAASLAGLSDYQLDWPKKESDLFAILFSDYSAILPKSLAQLIYNQLPISNQLQQHIAFWDNLSDPQNRYIYCLNCSDIK</sequence>
<dbReference type="Gene3D" id="6.20.330.10">
    <property type="match status" value="1"/>
</dbReference>
<evidence type="ECO:0000256" key="4">
    <source>
        <dbReference type="ARBA" id="ARBA00022801"/>
    </source>
</evidence>
<evidence type="ECO:0000256" key="1">
    <source>
        <dbReference type="ARBA" id="ARBA00004370"/>
    </source>
</evidence>
<dbReference type="InterPro" id="IPR002142">
    <property type="entry name" value="Peptidase_S49"/>
</dbReference>
<dbReference type="PIRSF" id="PIRSF001217">
    <property type="entry name" value="Protease_4_SppA"/>
    <property type="match status" value="1"/>
</dbReference>
<dbReference type="CDD" id="cd07018">
    <property type="entry name" value="S49_SppA_67K_type"/>
    <property type="match status" value="1"/>
</dbReference>
<keyword evidence="6 8" id="KW-0472">Membrane</keyword>
<dbReference type="RefSeq" id="WP_121144027.1">
    <property type="nucleotide sequence ID" value="NZ_RBWY01000001.1"/>
</dbReference>
<evidence type="ECO:0000256" key="8">
    <source>
        <dbReference type="SAM" id="Phobius"/>
    </source>
</evidence>
<keyword evidence="4" id="KW-0378">Hydrolase</keyword>
<feature type="domain" description="Peptidase S49" evidence="9">
    <location>
        <begin position="141"/>
        <end position="290"/>
    </location>
</feature>
<dbReference type="NCBIfam" id="TIGR00705">
    <property type="entry name" value="SppA_67K"/>
    <property type="match status" value="1"/>
</dbReference>
<dbReference type="EMBL" id="RBWY01000001">
    <property type="protein sequence ID" value="RKS87109.1"/>
    <property type="molecule type" value="Genomic_DNA"/>
</dbReference>
<dbReference type="GO" id="GO:0008236">
    <property type="term" value="F:serine-type peptidase activity"/>
    <property type="evidence" value="ECO:0007669"/>
    <property type="project" value="UniProtKB-KW"/>
</dbReference>